<keyword evidence="7 19" id="KW-0560">Oxidoreductase</keyword>
<comment type="catalytic activity">
    <reaction evidence="12">
        <text>5,6-dihydrouridine(16) in tRNA + NADP(+) = uridine(16) in tRNA + NADPH + H(+)</text>
        <dbReference type="Rhea" id="RHEA:53376"/>
        <dbReference type="Rhea" id="RHEA-COMP:13543"/>
        <dbReference type="Rhea" id="RHEA-COMP:13544"/>
        <dbReference type="ChEBI" id="CHEBI:15378"/>
        <dbReference type="ChEBI" id="CHEBI:57783"/>
        <dbReference type="ChEBI" id="CHEBI:58349"/>
        <dbReference type="ChEBI" id="CHEBI:65315"/>
        <dbReference type="ChEBI" id="CHEBI:74443"/>
        <dbReference type="EC" id="1.3.1.88"/>
    </reaction>
    <physiologicalReaction direction="right-to-left" evidence="12">
        <dbReference type="Rhea" id="RHEA:53378"/>
    </physiologicalReaction>
</comment>
<comment type="catalytic activity">
    <reaction evidence="13">
        <text>a 5,6-dihydrouridine in mRNA + NAD(+) = a uridine in mRNA + NADH + H(+)</text>
        <dbReference type="Rhea" id="RHEA:69851"/>
        <dbReference type="Rhea" id="RHEA-COMP:14658"/>
        <dbReference type="Rhea" id="RHEA-COMP:17789"/>
        <dbReference type="ChEBI" id="CHEBI:15378"/>
        <dbReference type="ChEBI" id="CHEBI:57540"/>
        <dbReference type="ChEBI" id="CHEBI:57945"/>
        <dbReference type="ChEBI" id="CHEBI:65315"/>
        <dbReference type="ChEBI" id="CHEBI:74443"/>
    </reaction>
    <physiologicalReaction direction="right-to-left" evidence="13">
        <dbReference type="Rhea" id="RHEA:69853"/>
    </physiologicalReaction>
</comment>
<gene>
    <name evidence="19" type="primary">DUS1</name>
    <name evidence="19" type="ORF">AAF712_008014</name>
</gene>
<evidence type="ECO:0000256" key="16">
    <source>
        <dbReference type="ARBA" id="ARBA00049467"/>
    </source>
</evidence>
<evidence type="ECO:0000256" key="15">
    <source>
        <dbReference type="ARBA" id="ARBA00049447"/>
    </source>
</evidence>
<comment type="catalytic activity">
    <reaction evidence="15">
        <text>a 5,6-dihydrouridine in mRNA + NADP(+) = a uridine in mRNA + NADPH + H(+)</text>
        <dbReference type="Rhea" id="RHEA:69855"/>
        <dbReference type="Rhea" id="RHEA-COMP:14658"/>
        <dbReference type="Rhea" id="RHEA-COMP:17789"/>
        <dbReference type="ChEBI" id="CHEBI:15378"/>
        <dbReference type="ChEBI" id="CHEBI:57783"/>
        <dbReference type="ChEBI" id="CHEBI:58349"/>
        <dbReference type="ChEBI" id="CHEBI:65315"/>
        <dbReference type="ChEBI" id="CHEBI:74443"/>
    </reaction>
    <physiologicalReaction direction="right-to-left" evidence="15">
        <dbReference type="Rhea" id="RHEA:69857"/>
    </physiologicalReaction>
</comment>
<evidence type="ECO:0000256" key="9">
    <source>
        <dbReference type="ARBA" id="ARBA00038313"/>
    </source>
</evidence>
<accession>A0ABR2ZTW2</accession>
<evidence type="ECO:0000256" key="8">
    <source>
        <dbReference type="ARBA" id="ARBA00023027"/>
    </source>
</evidence>
<keyword evidence="3" id="KW-0288">FMN</keyword>
<protein>
    <recommendedName>
        <fullName evidence="10">tRNA-dihydrouridine(16/17) synthase [NAD(P)(+)]</fullName>
        <ecNumber evidence="10">1.3.1.88</ecNumber>
    </recommendedName>
</protein>
<organism evidence="19 20">
    <name type="scientific">Marasmius tenuissimus</name>
    <dbReference type="NCBI Taxonomy" id="585030"/>
    <lineage>
        <taxon>Eukaryota</taxon>
        <taxon>Fungi</taxon>
        <taxon>Dikarya</taxon>
        <taxon>Basidiomycota</taxon>
        <taxon>Agaricomycotina</taxon>
        <taxon>Agaricomycetes</taxon>
        <taxon>Agaricomycetidae</taxon>
        <taxon>Agaricales</taxon>
        <taxon>Marasmiineae</taxon>
        <taxon>Marasmiaceae</taxon>
        <taxon>Marasmius</taxon>
    </lineage>
</organism>
<reference evidence="19 20" key="1">
    <citation type="submission" date="2024-05" db="EMBL/GenBank/DDBJ databases">
        <title>A draft genome resource for the thread blight pathogen Marasmius tenuissimus strain MS-2.</title>
        <authorList>
            <person name="Yulfo-Soto G.E."/>
            <person name="Baruah I.K."/>
            <person name="Amoako-Attah I."/>
            <person name="Bukari Y."/>
            <person name="Meinhardt L.W."/>
            <person name="Bailey B.A."/>
            <person name="Cohen S.P."/>
        </authorList>
    </citation>
    <scope>NUCLEOTIDE SEQUENCE [LARGE SCALE GENOMIC DNA]</scope>
    <source>
        <strain evidence="19 20">MS-2</strain>
    </source>
</reference>
<feature type="region of interest" description="Disordered" evidence="17">
    <location>
        <begin position="337"/>
        <end position="356"/>
    </location>
</feature>
<dbReference type="Gene3D" id="3.20.20.70">
    <property type="entry name" value="Aldolase class I"/>
    <property type="match status" value="1"/>
</dbReference>
<keyword evidence="2" id="KW-0285">Flavoprotein</keyword>
<evidence type="ECO:0000256" key="5">
    <source>
        <dbReference type="ARBA" id="ARBA00022694"/>
    </source>
</evidence>
<comment type="similarity">
    <text evidence="9">Belongs to the Dus family. Dus1 subfamily.</text>
</comment>
<keyword evidence="8" id="KW-0520">NAD</keyword>
<dbReference type="InterPro" id="IPR013785">
    <property type="entry name" value="Aldolase_TIM"/>
</dbReference>
<evidence type="ECO:0000256" key="11">
    <source>
        <dbReference type="ARBA" id="ARBA00047287"/>
    </source>
</evidence>
<evidence type="ECO:0000313" key="20">
    <source>
        <dbReference type="Proteomes" id="UP001437256"/>
    </source>
</evidence>
<feature type="domain" description="DUS-like FMN-binding" evidence="18">
    <location>
        <begin position="82"/>
        <end position="337"/>
    </location>
</feature>
<keyword evidence="4" id="KW-0507">mRNA processing</keyword>
<dbReference type="EMBL" id="JBBXMP010000053">
    <property type="protein sequence ID" value="KAL0065021.1"/>
    <property type="molecule type" value="Genomic_DNA"/>
</dbReference>
<dbReference type="Pfam" id="PF01207">
    <property type="entry name" value="Dus"/>
    <property type="match status" value="1"/>
</dbReference>
<proteinExistence type="inferred from homology"/>
<dbReference type="CDD" id="cd02801">
    <property type="entry name" value="DUS_like_FMN"/>
    <property type="match status" value="1"/>
</dbReference>
<comment type="catalytic activity">
    <reaction evidence="11">
        <text>5,6-dihydrouridine(17) in tRNA + NAD(+) = uridine(17) in tRNA + NADH + H(+)</text>
        <dbReference type="Rhea" id="RHEA:53372"/>
        <dbReference type="Rhea" id="RHEA-COMP:13541"/>
        <dbReference type="Rhea" id="RHEA-COMP:13542"/>
        <dbReference type="ChEBI" id="CHEBI:15378"/>
        <dbReference type="ChEBI" id="CHEBI:57540"/>
        <dbReference type="ChEBI" id="CHEBI:57945"/>
        <dbReference type="ChEBI" id="CHEBI:65315"/>
        <dbReference type="ChEBI" id="CHEBI:74443"/>
        <dbReference type="EC" id="1.3.1.88"/>
    </reaction>
    <physiologicalReaction direction="right-to-left" evidence="11">
        <dbReference type="Rhea" id="RHEA:53374"/>
    </physiologicalReaction>
</comment>
<name>A0ABR2ZTW2_9AGAR</name>
<evidence type="ECO:0000256" key="12">
    <source>
        <dbReference type="ARBA" id="ARBA00047652"/>
    </source>
</evidence>
<dbReference type="GO" id="GO:0016491">
    <property type="term" value="F:oxidoreductase activity"/>
    <property type="evidence" value="ECO:0007669"/>
    <property type="project" value="UniProtKB-KW"/>
</dbReference>
<evidence type="ECO:0000256" key="4">
    <source>
        <dbReference type="ARBA" id="ARBA00022664"/>
    </source>
</evidence>
<comment type="cofactor">
    <cofactor evidence="1">
        <name>FMN</name>
        <dbReference type="ChEBI" id="CHEBI:58210"/>
    </cofactor>
</comment>
<evidence type="ECO:0000259" key="18">
    <source>
        <dbReference type="Pfam" id="PF01207"/>
    </source>
</evidence>
<dbReference type="PANTHER" id="PTHR11082:SF5">
    <property type="entry name" value="TRNA-DIHYDROURIDINE(16_17) SYNTHASE [NAD(P)(+)]-LIKE"/>
    <property type="match status" value="1"/>
</dbReference>
<evidence type="ECO:0000313" key="19">
    <source>
        <dbReference type="EMBL" id="KAL0065021.1"/>
    </source>
</evidence>
<evidence type="ECO:0000256" key="6">
    <source>
        <dbReference type="ARBA" id="ARBA00022857"/>
    </source>
</evidence>
<evidence type="ECO:0000256" key="3">
    <source>
        <dbReference type="ARBA" id="ARBA00022643"/>
    </source>
</evidence>
<dbReference type="Proteomes" id="UP001437256">
    <property type="component" value="Unassembled WGS sequence"/>
</dbReference>
<keyword evidence="5" id="KW-0819">tRNA processing</keyword>
<keyword evidence="20" id="KW-1185">Reference proteome</keyword>
<sequence>MVFWIASGVLNTWTFEYNSVLFVLRTFRPSLNNRAHTTLSSLNRFRSLFTLFQGMAAASETRKKLAGYEFYREVLGSPKYVVAPMVDQSELAWRRLSRRYGAQLIYTPMINAKARQMTVSRRANTDFLSQMWTEQKHQSYRVGAFDIASGEEGSLEGDRPLIIQFCGNDPEKLLKAAKDLEGHCDAVDINLGCPQDIAKKGKYGAFLMDDWDLVYRLINILHENLSIPVTAKFRVFPTVEKTVEYAKMLERAGAQILTCHGRLREQRGQNAGLADWSKIRAVKEAVSVPVFANGNILFQSDIQRCLEETGCDGVMSAEGQLYNVALFNGLVSAVSPATEETPSTSSASSSSITPITPLTHPNHADLALEYLEIAHSLRTRTAISAIKGHLFKIMRPALSRETDLRERLGRAKVDQKAWERGRGRGIADEDSPIREYVSVCREMKVRMDKARKEGSLSGKTLEELVEVDEKTGLRVLPHWLAQPYVRGVGNGKVKEKDAVDQPVVIPAKRSGDPETVLEDVGKRVKLCA</sequence>
<dbReference type="EC" id="1.3.1.88" evidence="10"/>
<comment type="catalytic activity">
    <reaction evidence="16">
        <text>5,6-dihydrouridine(17) in tRNA + NADP(+) = uridine(17) in tRNA + NADPH + H(+)</text>
        <dbReference type="Rhea" id="RHEA:53368"/>
        <dbReference type="Rhea" id="RHEA-COMP:13541"/>
        <dbReference type="Rhea" id="RHEA-COMP:13542"/>
        <dbReference type="ChEBI" id="CHEBI:15378"/>
        <dbReference type="ChEBI" id="CHEBI:57783"/>
        <dbReference type="ChEBI" id="CHEBI:58349"/>
        <dbReference type="ChEBI" id="CHEBI:65315"/>
        <dbReference type="ChEBI" id="CHEBI:74443"/>
        <dbReference type="EC" id="1.3.1.88"/>
    </reaction>
    <physiologicalReaction direction="right-to-left" evidence="16">
        <dbReference type="Rhea" id="RHEA:53370"/>
    </physiologicalReaction>
</comment>
<dbReference type="SUPFAM" id="SSF51395">
    <property type="entry name" value="FMN-linked oxidoreductases"/>
    <property type="match status" value="1"/>
</dbReference>
<dbReference type="InterPro" id="IPR018517">
    <property type="entry name" value="tRNA_hU_synthase_CS"/>
</dbReference>
<evidence type="ECO:0000256" key="14">
    <source>
        <dbReference type="ARBA" id="ARBA00048934"/>
    </source>
</evidence>
<evidence type="ECO:0000256" key="7">
    <source>
        <dbReference type="ARBA" id="ARBA00023002"/>
    </source>
</evidence>
<evidence type="ECO:0000256" key="1">
    <source>
        <dbReference type="ARBA" id="ARBA00001917"/>
    </source>
</evidence>
<dbReference type="PANTHER" id="PTHR11082">
    <property type="entry name" value="TRNA-DIHYDROURIDINE SYNTHASE"/>
    <property type="match status" value="1"/>
</dbReference>
<keyword evidence="6" id="KW-0521">NADP</keyword>
<evidence type="ECO:0000256" key="13">
    <source>
        <dbReference type="ARBA" id="ARBA00048342"/>
    </source>
</evidence>
<evidence type="ECO:0000256" key="10">
    <source>
        <dbReference type="ARBA" id="ARBA00038890"/>
    </source>
</evidence>
<comment type="caution">
    <text evidence="19">The sequence shown here is derived from an EMBL/GenBank/DDBJ whole genome shotgun (WGS) entry which is preliminary data.</text>
</comment>
<comment type="catalytic activity">
    <reaction evidence="14">
        <text>5,6-dihydrouridine(16) in tRNA + NAD(+) = uridine(16) in tRNA + NADH + H(+)</text>
        <dbReference type="Rhea" id="RHEA:53380"/>
        <dbReference type="Rhea" id="RHEA-COMP:13543"/>
        <dbReference type="Rhea" id="RHEA-COMP:13544"/>
        <dbReference type="ChEBI" id="CHEBI:15378"/>
        <dbReference type="ChEBI" id="CHEBI:57540"/>
        <dbReference type="ChEBI" id="CHEBI:57945"/>
        <dbReference type="ChEBI" id="CHEBI:65315"/>
        <dbReference type="ChEBI" id="CHEBI:74443"/>
        <dbReference type="EC" id="1.3.1.88"/>
    </reaction>
    <physiologicalReaction direction="right-to-left" evidence="14">
        <dbReference type="Rhea" id="RHEA:53382"/>
    </physiologicalReaction>
</comment>
<dbReference type="PROSITE" id="PS01136">
    <property type="entry name" value="UPF0034"/>
    <property type="match status" value="1"/>
</dbReference>
<dbReference type="InterPro" id="IPR035587">
    <property type="entry name" value="DUS-like_FMN-bd"/>
</dbReference>
<evidence type="ECO:0000256" key="17">
    <source>
        <dbReference type="SAM" id="MobiDB-lite"/>
    </source>
</evidence>
<evidence type="ECO:0000256" key="2">
    <source>
        <dbReference type="ARBA" id="ARBA00022630"/>
    </source>
</evidence>